<dbReference type="STRING" id="1385369.N825_25115"/>
<sequence length="190" mass="20952">MVTRVINHLEEGFIAFLLAAMTILTFVQVVLRYVFNSGIIWGVEATSYMFAWMVLFGMSYGVRVHAHIGIDLLVKNLPGATRRVAGLIAIGLCVLYAGIMAWGSYAYISRLIRLGIEAEDIPIERWMLTVILPIGFALLGLRLLQEAYAIVSGRRSGFELADEAADVLKEQGLNVSSTDLGATDLDRKSR</sequence>
<gene>
    <name evidence="11" type="ORF">N825_25115</name>
</gene>
<evidence type="ECO:0000256" key="8">
    <source>
        <dbReference type="ARBA" id="ARBA00038436"/>
    </source>
</evidence>
<dbReference type="GO" id="GO:0005886">
    <property type="term" value="C:plasma membrane"/>
    <property type="evidence" value="ECO:0007669"/>
    <property type="project" value="UniProtKB-SubCell"/>
</dbReference>
<comment type="subunit">
    <text evidence="9">The complex comprises the extracytoplasmic solute receptor protein and the two transmembrane proteins.</text>
</comment>
<dbReference type="Pfam" id="PF04290">
    <property type="entry name" value="DctQ"/>
    <property type="match status" value="1"/>
</dbReference>
<comment type="subcellular location">
    <subcellularLocation>
        <location evidence="1 9">Cell inner membrane</location>
        <topology evidence="1 9">Multi-pass membrane protein</topology>
    </subcellularLocation>
</comment>
<comment type="function">
    <text evidence="9">Part of the tripartite ATP-independent periplasmic (TRAP) transport system.</text>
</comment>
<feature type="transmembrane region" description="Helical" evidence="9">
    <location>
        <begin position="84"/>
        <end position="105"/>
    </location>
</feature>
<evidence type="ECO:0000256" key="6">
    <source>
        <dbReference type="ARBA" id="ARBA00022989"/>
    </source>
</evidence>
<evidence type="ECO:0000256" key="1">
    <source>
        <dbReference type="ARBA" id="ARBA00004429"/>
    </source>
</evidence>
<keyword evidence="12" id="KW-1185">Reference proteome</keyword>
<dbReference type="PANTHER" id="PTHR35011">
    <property type="entry name" value="2,3-DIKETO-L-GULONATE TRAP TRANSPORTER SMALL PERMEASE PROTEIN YIAM"/>
    <property type="match status" value="1"/>
</dbReference>
<feature type="transmembrane region" description="Helical" evidence="9">
    <location>
        <begin position="125"/>
        <end position="144"/>
    </location>
</feature>
<reference evidence="11 12" key="1">
    <citation type="submission" date="2013-08" db="EMBL/GenBank/DDBJ databases">
        <title>The genome sequence of Skermanella stibiiresistens.</title>
        <authorList>
            <person name="Zhu W."/>
            <person name="Wang G."/>
        </authorList>
    </citation>
    <scope>NUCLEOTIDE SEQUENCE [LARGE SCALE GENOMIC DNA]</scope>
    <source>
        <strain evidence="11 12">SB22</strain>
    </source>
</reference>
<dbReference type="Proteomes" id="UP000019486">
    <property type="component" value="Unassembled WGS sequence"/>
</dbReference>
<dbReference type="PANTHER" id="PTHR35011:SF2">
    <property type="entry name" value="2,3-DIKETO-L-GULONATE TRAP TRANSPORTER SMALL PERMEASE PROTEIN YIAM"/>
    <property type="match status" value="1"/>
</dbReference>
<evidence type="ECO:0000259" key="10">
    <source>
        <dbReference type="Pfam" id="PF04290"/>
    </source>
</evidence>
<evidence type="ECO:0000313" key="11">
    <source>
        <dbReference type="EMBL" id="EWY41799.1"/>
    </source>
</evidence>
<keyword evidence="5 9" id="KW-0812">Transmembrane</keyword>
<evidence type="ECO:0000256" key="3">
    <source>
        <dbReference type="ARBA" id="ARBA00022475"/>
    </source>
</evidence>
<dbReference type="InterPro" id="IPR055348">
    <property type="entry name" value="DctQ"/>
</dbReference>
<comment type="caution">
    <text evidence="11">The sequence shown here is derived from an EMBL/GenBank/DDBJ whole genome shotgun (WGS) entry which is preliminary data.</text>
</comment>
<dbReference type="GO" id="GO:0015740">
    <property type="term" value="P:C4-dicarboxylate transport"/>
    <property type="evidence" value="ECO:0007669"/>
    <property type="project" value="TreeGrafter"/>
</dbReference>
<dbReference type="AlphaFoldDB" id="W9H6Z0"/>
<keyword evidence="2 9" id="KW-0813">Transport</keyword>
<dbReference type="InterPro" id="IPR007387">
    <property type="entry name" value="TRAP_DctQ"/>
</dbReference>
<name>W9H6Z0_9PROT</name>
<organism evidence="11 12">
    <name type="scientific">Skermanella stibiiresistens SB22</name>
    <dbReference type="NCBI Taxonomy" id="1385369"/>
    <lineage>
        <taxon>Bacteria</taxon>
        <taxon>Pseudomonadati</taxon>
        <taxon>Pseudomonadota</taxon>
        <taxon>Alphaproteobacteria</taxon>
        <taxon>Rhodospirillales</taxon>
        <taxon>Azospirillaceae</taxon>
        <taxon>Skermanella</taxon>
    </lineage>
</organism>
<evidence type="ECO:0000256" key="2">
    <source>
        <dbReference type="ARBA" id="ARBA00022448"/>
    </source>
</evidence>
<evidence type="ECO:0000256" key="7">
    <source>
        <dbReference type="ARBA" id="ARBA00023136"/>
    </source>
</evidence>
<evidence type="ECO:0000256" key="4">
    <source>
        <dbReference type="ARBA" id="ARBA00022519"/>
    </source>
</evidence>
<keyword evidence="6 9" id="KW-1133">Transmembrane helix</keyword>
<feature type="transmembrane region" description="Helical" evidence="9">
    <location>
        <begin position="12"/>
        <end position="35"/>
    </location>
</feature>
<comment type="similarity">
    <text evidence="8 9">Belongs to the TRAP transporter small permease family.</text>
</comment>
<keyword evidence="7 9" id="KW-0472">Membrane</keyword>
<evidence type="ECO:0000256" key="9">
    <source>
        <dbReference type="RuleBase" id="RU369079"/>
    </source>
</evidence>
<feature type="transmembrane region" description="Helical" evidence="9">
    <location>
        <begin position="47"/>
        <end position="64"/>
    </location>
</feature>
<dbReference type="PATRIC" id="fig|1385369.3.peg.1351"/>
<protein>
    <recommendedName>
        <fullName evidence="9">TRAP transporter small permease protein</fullName>
    </recommendedName>
</protein>
<keyword evidence="3" id="KW-1003">Cell membrane</keyword>
<dbReference type="EMBL" id="AVFL01000003">
    <property type="protein sequence ID" value="EWY41799.1"/>
    <property type="molecule type" value="Genomic_DNA"/>
</dbReference>
<accession>W9H6Z0</accession>
<evidence type="ECO:0000256" key="5">
    <source>
        <dbReference type="ARBA" id="ARBA00022692"/>
    </source>
</evidence>
<evidence type="ECO:0000313" key="12">
    <source>
        <dbReference type="Proteomes" id="UP000019486"/>
    </source>
</evidence>
<proteinExistence type="inferred from homology"/>
<feature type="domain" description="Tripartite ATP-independent periplasmic transporters DctQ component" evidence="10">
    <location>
        <begin position="21"/>
        <end position="149"/>
    </location>
</feature>
<dbReference type="GO" id="GO:0022857">
    <property type="term" value="F:transmembrane transporter activity"/>
    <property type="evidence" value="ECO:0007669"/>
    <property type="project" value="UniProtKB-UniRule"/>
</dbReference>
<keyword evidence="4 9" id="KW-0997">Cell inner membrane</keyword>